<feature type="region of interest" description="Disordered" evidence="8">
    <location>
        <begin position="1"/>
        <end position="52"/>
    </location>
</feature>
<dbReference type="AlphaFoldDB" id="A0A1Y1I6Z9"/>
<dbReference type="STRING" id="105231.A0A1Y1I6Z9"/>
<evidence type="ECO:0000256" key="4">
    <source>
        <dbReference type="ARBA" id="ARBA00022833"/>
    </source>
</evidence>
<proteinExistence type="predicted"/>
<evidence type="ECO:0000256" key="1">
    <source>
        <dbReference type="ARBA" id="ARBA00022723"/>
    </source>
</evidence>
<evidence type="ECO:0000256" key="8">
    <source>
        <dbReference type="SAM" id="MobiDB-lite"/>
    </source>
</evidence>
<evidence type="ECO:0000259" key="9">
    <source>
        <dbReference type="PROSITE" id="PS50157"/>
    </source>
</evidence>
<dbReference type="Gene3D" id="3.30.160.60">
    <property type="entry name" value="Classic Zinc Finger"/>
    <property type="match status" value="3"/>
</dbReference>
<keyword evidence="5" id="KW-0805">Transcription regulation</keyword>
<dbReference type="InterPro" id="IPR036236">
    <property type="entry name" value="Znf_C2H2_sf"/>
</dbReference>
<dbReference type="GO" id="GO:0008270">
    <property type="term" value="F:zinc ion binding"/>
    <property type="evidence" value="ECO:0007669"/>
    <property type="project" value="UniProtKB-KW"/>
</dbReference>
<evidence type="ECO:0000256" key="6">
    <source>
        <dbReference type="ARBA" id="ARBA00023163"/>
    </source>
</evidence>
<dbReference type="Proteomes" id="UP000054558">
    <property type="component" value="Unassembled WGS sequence"/>
</dbReference>
<feature type="compositionally biased region" description="Polar residues" evidence="8">
    <location>
        <begin position="80"/>
        <end position="99"/>
    </location>
</feature>
<dbReference type="FunFam" id="3.30.160.60:FF:000032">
    <property type="entry name" value="Krueppel-like factor 4"/>
    <property type="match status" value="1"/>
</dbReference>
<dbReference type="PANTHER" id="PTHR14003">
    <property type="entry name" value="TRANSCRIPTIONAL REPRESSOR PROTEIN YY"/>
    <property type="match status" value="1"/>
</dbReference>
<gene>
    <name evidence="10" type="ORF">KFL_001920070</name>
</gene>
<keyword evidence="6" id="KW-0804">Transcription</keyword>
<protein>
    <recommendedName>
        <fullName evidence="9">C2H2-type domain-containing protein</fullName>
    </recommendedName>
</protein>
<evidence type="ECO:0000256" key="2">
    <source>
        <dbReference type="ARBA" id="ARBA00022737"/>
    </source>
</evidence>
<evidence type="ECO:0000256" key="5">
    <source>
        <dbReference type="ARBA" id="ARBA00023015"/>
    </source>
</evidence>
<dbReference type="PROSITE" id="PS00028">
    <property type="entry name" value="ZINC_FINGER_C2H2_1"/>
    <property type="match status" value="3"/>
</dbReference>
<evidence type="ECO:0000256" key="3">
    <source>
        <dbReference type="ARBA" id="ARBA00022771"/>
    </source>
</evidence>
<feature type="compositionally biased region" description="Polar residues" evidence="8">
    <location>
        <begin position="34"/>
        <end position="46"/>
    </location>
</feature>
<accession>A0A1Y1I6Z9</accession>
<dbReference type="OMA" id="HERGTHW"/>
<feature type="domain" description="C2H2-type" evidence="9">
    <location>
        <begin position="112"/>
        <end position="141"/>
    </location>
</feature>
<name>A0A1Y1I6Z9_KLENI</name>
<keyword evidence="1" id="KW-0479">Metal-binding</keyword>
<feature type="region of interest" description="Disordered" evidence="8">
    <location>
        <begin position="79"/>
        <end position="109"/>
    </location>
</feature>
<dbReference type="GO" id="GO:0006357">
    <property type="term" value="P:regulation of transcription by RNA polymerase II"/>
    <property type="evidence" value="ECO:0007669"/>
    <property type="project" value="UniProtKB-ARBA"/>
</dbReference>
<feature type="domain" description="C2H2-type" evidence="9">
    <location>
        <begin position="141"/>
        <end position="170"/>
    </location>
</feature>
<feature type="domain" description="C2H2-type" evidence="9">
    <location>
        <begin position="171"/>
        <end position="201"/>
    </location>
</feature>
<dbReference type="InterPro" id="IPR013087">
    <property type="entry name" value="Znf_C2H2_type"/>
</dbReference>
<dbReference type="SMART" id="SM00355">
    <property type="entry name" value="ZnF_C2H2"/>
    <property type="match status" value="3"/>
</dbReference>
<evidence type="ECO:0000313" key="11">
    <source>
        <dbReference type="Proteomes" id="UP000054558"/>
    </source>
</evidence>
<evidence type="ECO:0000256" key="7">
    <source>
        <dbReference type="PROSITE-ProRule" id="PRU00042"/>
    </source>
</evidence>
<keyword evidence="11" id="KW-1185">Reference proteome</keyword>
<sequence length="201" mass="22640">MEAAGPMIDSANGVSSNWGEEGLQEADEQRPEQETPSSRYGTSQDGQPPLWVRRWVETSSSIAPGKIQVLKWVKYDPQDDVSQGTPAQTEAPLTSPTSGQKRRRRETPNQEIVCPYEGCGKVFPDMGAIRKHARIHGEKAYQCTFEGCGKRFVDSSKLKRHFLIHTGEKSWICPYEGCRKAFSLPYNLRSHVRSTHDPEFT</sequence>
<keyword evidence="4" id="KW-0862">Zinc</keyword>
<dbReference type="PROSITE" id="PS50157">
    <property type="entry name" value="ZINC_FINGER_C2H2_2"/>
    <property type="match status" value="3"/>
</dbReference>
<dbReference type="SUPFAM" id="SSF57667">
    <property type="entry name" value="beta-beta-alpha zinc fingers"/>
    <property type="match status" value="2"/>
</dbReference>
<organism evidence="10 11">
    <name type="scientific">Klebsormidium nitens</name>
    <name type="common">Green alga</name>
    <name type="synonym">Ulothrix nitens</name>
    <dbReference type="NCBI Taxonomy" id="105231"/>
    <lineage>
        <taxon>Eukaryota</taxon>
        <taxon>Viridiplantae</taxon>
        <taxon>Streptophyta</taxon>
        <taxon>Klebsormidiophyceae</taxon>
        <taxon>Klebsormidiales</taxon>
        <taxon>Klebsormidiaceae</taxon>
        <taxon>Klebsormidium</taxon>
    </lineage>
</organism>
<evidence type="ECO:0000313" key="10">
    <source>
        <dbReference type="EMBL" id="GAQ84506.1"/>
    </source>
</evidence>
<dbReference type="OrthoDB" id="3437960at2759"/>
<reference evidence="10 11" key="1">
    <citation type="journal article" date="2014" name="Nat. Commun.">
        <title>Klebsormidium flaccidum genome reveals primary factors for plant terrestrial adaptation.</title>
        <authorList>
            <person name="Hori K."/>
            <person name="Maruyama F."/>
            <person name="Fujisawa T."/>
            <person name="Togashi T."/>
            <person name="Yamamoto N."/>
            <person name="Seo M."/>
            <person name="Sato S."/>
            <person name="Yamada T."/>
            <person name="Mori H."/>
            <person name="Tajima N."/>
            <person name="Moriyama T."/>
            <person name="Ikeuchi M."/>
            <person name="Watanabe M."/>
            <person name="Wada H."/>
            <person name="Kobayashi K."/>
            <person name="Saito M."/>
            <person name="Masuda T."/>
            <person name="Sasaki-Sekimoto Y."/>
            <person name="Mashiguchi K."/>
            <person name="Awai K."/>
            <person name="Shimojima M."/>
            <person name="Masuda S."/>
            <person name="Iwai M."/>
            <person name="Nobusawa T."/>
            <person name="Narise T."/>
            <person name="Kondo S."/>
            <person name="Saito H."/>
            <person name="Sato R."/>
            <person name="Murakawa M."/>
            <person name="Ihara Y."/>
            <person name="Oshima-Yamada Y."/>
            <person name="Ohtaka K."/>
            <person name="Satoh M."/>
            <person name="Sonobe K."/>
            <person name="Ishii M."/>
            <person name="Ohtani R."/>
            <person name="Kanamori-Sato M."/>
            <person name="Honoki R."/>
            <person name="Miyazaki D."/>
            <person name="Mochizuki H."/>
            <person name="Umetsu J."/>
            <person name="Higashi K."/>
            <person name="Shibata D."/>
            <person name="Kamiya Y."/>
            <person name="Sato N."/>
            <person name="Nakamura Y."/>
            <person name="Tabata S."/>
            <person name="Ida S."/>
            <person name="Kurokawa K."/>
            <person name="Ohta H."/>
        </authorList>
    </citation>
    <scope>NUCLEOTIDE SEQUENCE [LARGE SCALE GENOMIC DNA]</scope>
    <source>
        <strain evidence="10 11">NIES-2285</strain>
    </source>
</reference>
<dbReference type="EMBL" id="DF237141">
    <property type="protein sequence ID" value="GAQ84506.1"/>
    <property type="molecule type" value="Genomic_DNA"/>
</dbReference>
<keyword evidence="2" id="KW-0677">Repeat</keyword>
<keyword evidence="3 7" id="KW-0863">Zinc-finger</keyword>
<dbReference type="PANTHER" id="PTHR14003:SF19">
    <property type="entry name" value="YY2 TRANSCRIPTION FACTOR"/>
    <property type="match status" value="1"/>
</dbReference>
<dbReference type="Pfam" id="PF00096">
    <property type="entry name" value="zf-C2H2"/>
    <property type="match status" value="3"/>
</dbReference>